<dbReference type="SUPFAM" id="SSF89000">
    <property type="entry name" value="post-HMGL domain-like"/>
    <property type="match status" value="1"/>
</dbReference>
<evidence type="ECO:0000313" key="4">
    <source>
        <dbReference type="Proteomes" id="UP001500449"/>
    </source>
</evidence>
<name>A0ABN2MTP0_9PSEU</name>
<dbReference type="Gene3D" id="1.10.8.60">
    <property type="match status" value="1"/>
</dbReference>
<evidence type="ECO:0000313" key="3">
    <source>
        <dbReference type="EMBL" id="GAA1838376.1"/>
    </source>
</evidence>
<dbReference type="Proteomes" id="UP001500449">
    <property type="component" value="Unassembled WGS sequence"/>
</dbReference>
<sequence>MAEEAPPRRRRSSGPGTSAPICWPSGGGAHSGFLLHTERYTVPSHEILRRCGEPGYVGGREDMTIDVATRLAAEREQGS</sequence>
<feature type="domain" description="DmpG-like communication" evidence="2">
    <location>
        <begin position="28"/>
        <end position="72"/>
    </location>
</feature>
<comment type="caution">
    <text evidence="3">The sequence shown here is derived from an EMBL/GenBank/DDBJ whole genome shotgun (WGS) entry which is preliminary data.</text>
</comment>
<gene>
    <name evidence="3" type="ORF">GCM10009836_16650</name>
</gene>
<dbReference type="InterPro" id="IPR012425">
    <property type="entry name" value="DmpG_comm"/>
</dbReference>
<protein>
    <recommendedName>
        <fullName evidence="2">DmpG-like communication domain-containing protein</fullName>
    </recommendedName>
</protein>
<organism evidence="3 4">
    <name type="scientific">Pseudonocardia ailaonensis</name>
    <dbReference type="NCBI Taxonomy" id="367279"/>
    <lineage>
        <taxon>Bacteria</taxon>
        <taxon>Bacillati</taxon>
        <taxon>Actinomycetota</taxon>
        <taxon>Actinomycetes</taxon>
        <taxon>Pseudonocardiales</taxon>
        <taxon>Pseudonocardiaceae</taxon>
        <taxon>Pseudonocardia</taxon>
    </lineage>
</organism>
<accession>A0ABN2MTP0</accession>
<dbReference type="Pfam" id="PF07836">
    <property type="entry name" value="DmpG_comm"/>
    <property type="match status" value="1"/>
</dbReference>
<evidence type="ECO:0000259" key="2">
    <source>
        <dbReference type="Pfam" id="PF07836"/>
    </source>
</evidence>
<reference evidence="3 4" key="1">
    <citation type="journal article" date="2019" name="Int. J. Syst. Evol. Microbiol.">
        <title>The Global Catalogue of Microorganisms (GCM) 10K type strain sequencing project: providing services to taxonomists for standard genome sequencing and annotation.</title>
        <authorList>
            <consortium name="The Broad Institute Genomics Platform"/>
            <consortium name="The Broad Institute Genome Sequencing Center for Infectious Disease"/>
            <person name="Wu L."/>
            <person name="Ma J."/>
        </authorList>
    </citation>
    <scope>NUCLEOTIDE SEQUENCE [LARGE SCALE GENOMIC DNA]</scope>
    <source>
        <strain evidence="3 4">JCM 16009</strain>
    </source>
</reference>
<feature type="region of interest" description="Disordered" evidence="1">
    <location>
        <begin position="1"/>
        <end position="26"/>
    </location>
</feature>
<evidence type="ECO:0000256" key="1">
    <source>
        <dbReference type="SAM" id="MobiDB-lite"/>
    </source>
</evidence>
<keyword evidence="4" id="KW-1185">Reference proteome</keyword>
<dbReference type="EMBL" id="BAAAQK010000004">
    <property type="protein sequence ID" value="GAA1838376.1"/>
    <property type="molecule type" value="Genomic_DNA"/>
</dbReference>
<proteinExistence type="predicted"/>